<keyword evidence="3 6" id="KW-0812">Transmembrane</keyword>
<feature type="transmembrane region" description="Helical" evidence="6">
    <location>
        <begin position="291"/>
        <end position="314"/>
    </location>
</feature>
<dbReference type="NCBIfam" id="TIGR00360">
    <property type="entry name" value="ComEC_N-term"/>
    <property type="match status" value="1"/>
</dbReference>
<feature type="transmembrane region" description="Helical" evidence="6">
    <location>
        <begin position="507"/>
        <end position="528"/>
    </location>
</feature>
<evidence type="ECO:0000313" key="10">
    <source>
        <dbReference type="Proteomes" id="UP000001601"/>
    </source>
</evidence>
<keyword evidence="2" id="KW-1003">Cell membrane</keyword>
<name>A3XQT8_LEEBM</name>
<evidence type="ECO:0000256" key="6">
    <source>
        <dbReference type="SAM" id="Phobius"/>
    </source>
</evidence>
<evidence type="ECO:0000259" key="8">
    <source>
        <dbReference type="Pfam" id="PF13567"/>
    </source>
</evidence>
<dbReference type="InterPro" id="IPR004477">
    <property type="entry name" value="ComEC_N"/>
</dbReference>
<evidence type="ECO:0000256" key="1">
    <source>
        <dbReference type="ARBA" id="ARBA00004651"/>
    </source>
</evidence>
<accession>A3XQT8</accession>
<dbReference type="Pfam" id="PF03772">
    <property type="entry name" value="Competence"/>
    <property type="match status" value="1"/>
</dbReference>
<dbReference type="AlphaFoldDB" id="A3XQT8"/>
<feature type="domain" description="DUF4131" evidence="8">
    <location>
        <begin position="33"/>
        <end position="194"/>
    </location>
</feature>
<gene>
    <name evidence="9" type="ORF">MED217_03410</name>
</gene>
<dbReference type="InterPro" id="IPR052159">
    <property type="entry name" value="Competence_DNA_uptake"/>
</dbReference>
<evidence type="ECO:0000256" key="4">
    <source>
        <dbReference type="ARBA" id="ARBA00022989"/>
    </source>
</evidence>
<comment type="subcellular location">
    <subcellularLocation>
        <location evidence="1">Cell membrane</location>
        <topology evidence="1">Multi-pass membrane protein</topology>
    </subcellularLocation>
</comment>
<dbReference type="GO" id="GO:0005886">
    <property type="term" value="C:plasma membrane"/>
    <property type="evidence" value="ECO:0007669"/>
    <property type="project" value="UniProtKB-SubCell"/>
</dbReference>
<keyword evidence="10" id="KW-1185">Reference proteome</keyword>
<dbReference type="RefSeq" id="WP_009779073.1">
    <property type="nucleotide sequence ID" value="NZ_CH672395.1"/>
</dbReference>
<dbReference type="InterPro" id="IPR025405">
    <property type="entry name" value="DUF4131"/>
</dbReference>
<feature type="transmembrane region" description="Helical" evidence="6">
    <location>
        <begin position="257"/>
        <end position="279"/>
    </location>
</feature>
<dbReference type="Pfam" id="PF13567">
    <property type="entry name" value="DUF4131"/>
    <property type="match status" value="1"/>
</dbReference>
<keyword evidence="4 6" id="KW-1133">Transmembrane helix</keyword>
<evidence type="ECO:0000256" key="2">
    <source>
        <dbReference type="ARBA" id="ARBA00022475"/>
    </source>
</evidence>
<proteinExistence type="predicted"/>
<dbReference type="STRING" id="398720.MED217_03410"/>
<dbReference type="eggNOG" id="COG0658">
    <property type="taxonomic scope" value="Bacteria"/>
</dbReference>
<feature type="transmembrane region" description="Helical" evidence="6">
    <location>
        <begin position="424"/>
        <end position="449"/>
    </location>
</feature>
<feature type="transmembrane region" description="Helical" evidence="6">
    <location>
        <begin position="334"/>
        <end position="350"/>
    </location>
</feature>
<feature type="transmembrane region" description="Helical" evidence="6">
    <location>
        <begin position="482"/>
        <end position="500"/>
    </location>
</feature>
<dbReference type="OrthoDB" id="9761531at2"/>
<feature type="transmembrane region" description="Helical" evidence="6">
    <location>
        <begin position="33"/>
        <end position="50"/>
    </location>
</feature>
<evidence type="ECO:0000259" key="7">
    <source>
        <dbReference type="Pfam" id="PF03772"/>
    </source>
</evidence>
<evidence type="ECO:0000313" key="9">
    <source>
        <dbReference type="EMBL" id="EAQ48032.1"/>
    </source>
</evidence>
<evidence type="ECO:0000256" key="3">
    <source>
        <dbReference type="ARBA" id="ARBA00022692"/>
    </source>
</evidence>
<dbReference type="PANTHER" id="PTHR30619:SF1">
    <property type="entry name" value="RECOMBINATION PROTEIN 2"/>
    <property type="match status" value="1"/>
</dbReference>
<dbReference type="EMBL" id="AANC01000010">
    <property type="protein sequence ID" value="EAQ48032.1"/>
    <property type="molecule type" value="Genomic_DNA"/>
</dbReference>
<dbReference type="Proteomes" id="UP000001601">
    <property type="component" value="Unassembled WGS sequence"/>
</dbReference>
<feature type="transmembrane region" description="Helical" evidence="6">
    <location>
        <begin position="57"/>
        <end position="76"/>
    </location>
</feature>
<dbReference type="HOGENOM" id="CLU_010363_5_0_10"/>
<feature type="transmembrane region" description="Helical" evidence="6">
    <location>
        <begin position="389"/>
        <end position="412"/>
    </location>
</feature>
<organism evidence="9 10">
    <name type="scientific">Leeuwenhoekiella blandensis (strain CECT 7118 / CCUG 51940 / KCTC 22103 / MED217)</name>
    <name type="common">Flavobacterium sp. (strain MED217)</name>
    <dbReference type="NCBI Taxonomy" id="398720"/>
    <lineage>
        <taxon>Bacteria</taxon>
        <taxon>Pseudomonadati</taxon>
        <taxon>Bacteroidota</taxon>
        <taxon>Flavobacteriia</taxon>
        <taxon>Flavobacteriales</taxon>
        <taxon>Flavobacteriaceae</taxon>
        <taxon>Leeuwenhoekiella</taxon>
    </lineage>
</organism>
<keyword evidence="5 6" id="KW-0472">Membrane</keyword>
<evidence type="ECO:0000256" key="5">
    <source>
        <dbReference type="ARBA" id="ARBA00023136"/>
    </source>
</evidence>
<protein>
    <submittedName>
        <fullName evidence="9">Competence protein</fullName>
    </submittedName>
</protein>
<reference evidence="9 10" key="1">
    <citation type="journal article" date="2007" name="Nature">
        <title>Light stimulates growth of proteorhodopsin-containing marine Flavobacteria.</title>
        <authorList>
            <person name="Gomez-Consarnau L."/>
            <person name="Gonzalez J.M."/>
            <person name="Coll-Llado M."/>
            <person name="Gourdon P."/>
            <person name="Pascher T."/>
            <person name="Neutze R."/>
            <person name="Pedros-Alio C."/>
            <person name="Pinhassi J."/>
        </authorList>
    </citation>
    <scope>NUCLEOTIDE SEQUENCE [LARGE SCALE GENOMIC DNA]</scope>
    <source>
        <strain evidence="9 10">MED217</strain>
    </source>
</reference>
<dbReference type="PANTHER" id="PTHR30619">
    <property type="entry name" value="DNA INTERNALIZATION/COMPETENCE PROTEIN COMEC/REC2"/>
    <property type="match status" value="1"/>
</dbReference>
<feature type="transmembrane region" description="Helical" evidence="6">
    <location>
        <begin position="7"/>
        <end position="27"/>
    </location>
</feature>
<feature type="transmembrane region" description="Helical" evidence="6">
    <location>
        <begin position="357"/>
        <end position="374"/>
    </location>
</feature>
<comment type="caution">
    <text evidence="9">The sequence shown here is derived from an EMBL/GenBank/DDBJ whole genome shotgun (WGS) entry which is preliminary data.</text>
</comment>
<sequence length="678" mass="77262">MKGINPTFLIALPALILGIVITPLFHITLSESVYVFCALFLFATTLHFILKLKQTQSTISALAVFFLFVSLGNLLFSLSDPKNQKSHYTHRIQNQKPENNFYLRIEEKLRPAFYAARFVVTVTQIDTKTTSGKLILNIEKDSASPLLSLHVDDQILVKTALAEIIPPRNPFQFDYQEYLRKAGIYHQITTSTPEVYLIKRGPNSLSGYADALRTKLNTDLNEFAFSKDAKAVLNALLLGQRQELSTTLRDDYANAGVMHILAVSGLHVGILMLVLQFLLKPIGNYRYARLLRTLLIIAVIWIFAFITGLSPSVLRAATMFTFIQLGTLLHQRQAGFNALLTSAVILLVINPSLIYEVGFQLSYAAVFAIMWLYPKLEPLWNPKNKILRYYWQLIAVSISAQLGVLPLSLYYFHQFPGLFLIANIVVLPALGFLLIYGLILLMLAAAGILPEFIASFYNTLLNTLNQFVSTLAQFDALLFKNIYFSIPLVILSYLLLFFMVQLAQKKNFINLVGSLTVLIAFPLSLALIEYNQATPALYIHHLYKTSLFTYRSADLDYTFYTEKNQQVPENLIANFKSEQRIAEMYHEELKPIFKVNESYILRIDSLGVYDLKAFKPDYIVLSQSPKINLERVLKRFPNTRIIADGSNYKSYVDRWESTCLKKKIPFHNTYEKGFYKIE</sequence>
<feature type="domain" description="ComEC/Rec2-related protein" evidence="7">
    <location>
        <begin position="236"/>
        <end position="505"/>
    </location>
</feature>